<proteinExistence type="predicted"/>
<feature type="region of interest" description="Disordered" evidence="1">
    <location>
        <begin position="12"/>
        <end position="39"/>
    </location>
</feature>
<dbReference type="EMBL" id="JBBXJM010000005">
    <property type="protein sequence ID" value="KAL1406833.1"/>
    <property type="molecule type" value="Genomic_DNA"/>
</dbReference>
<accession>A0ABR3PXH3</accession>
<evidence type="ECO:0000256" key="1">
    <source>
        <dbReference type="SAM" id="MobiDB-lite"/>
    </source>
</evidence>
<comment type="caution">
    <text evidence="2">The sequence shown here is derived from an EMBL/GenBank/DDBJ whole genome shotgun (WGS) entry which is preliminary data.</text>
</comment>
<sequence>MADFQSFERAAQNYEQYGNVGPPPRDAADAQPEHPEHEARLSHELIGGAAAFAAAKAYENHLAANGQPQSHATAKALLAGFAGAFIDREFETKGLDFLDREKAKRHAIEQAEASVNPGQW</sequence>
<feature type="compositionally biased region" description="Basic and acidic residues" evidence="1">
    <location>
        <begin position="26"/>
        <end position="39"/>
    </location>
</feature>
<evidence type="ECO:0000313" key="3">
    <source>
        <dbReference type="Proteomes" id="UP001565368"/>
    </source>
</evidence>
<protein>
    <recommendedName>
        <fullName evidence="4">CipC protein</fullName>
    </recommendedName>
</protein>
<dbReference type="PANTHER" id="PTHR37450:SF1">
    <property type="entry name" value="CIPC PROTEIN"/>
    <property type="match status" value="1"/>
</dbReference>
<dbReference type="GeneID" id="95987285"/>
<dbReference type="InterPro" id="IPR022234">
    <property type="entry name" value="DUF3759"/>
</dbReference>
<keyword evidence="3" id="KW-1185">Reference proteome</keyword>
<dbReference type="RefSeq" id="XP_069206777.1">
    <property type="nucleotide sequence ID" value="XM_069354706.1"/>
</dbReference>
<dbReference type="PANTHER" id="PTHR37450">
    <property type="entry name" value="CIPC PROTEIN"/>
    <property type="match status" value="1"/>
</dbReference>
<name>A0ABR3PXH3_9TREE</name>
<evidence type="ECO:0000313" key="2">
    <source>
        <dbReference type="EMBL" id="KAL1406833.1"/>
    </source>
</evidence>
<evidence type="ECO:0008006" key="4">
    <source>
        <dbReference type="Google" id="ProtNLM"/>
    </source>
</evidence>
<reference evidence="2 3" key="1">
    <citation type="submission" date="2023-08" db="EMBL/GenBank/DDBJ databases">
        <title>Annotated Genome Sequence of Vanrija albida AlHP1.</title>
        <authorList>
            <person name="Herzog R."/>
        </authorList>
    </citation>
    <scope>NUCLEOTIDE SEQUENCE [LARGE SCALE GENOMIC DNA]</scope>
    <source>
        <strain evidence="2 3">AlHP1</strain>
    </source>
</reference>
<dbReference type="Proteomes" id="UP001565368">
    <property type="component" value="Unassembled WGS sequence"/>
</dbReference>
<dbReference type="Pfam" id="PF12585">
    <property type="entry name" value="DUF3759"/>
    <property type="match status" value="1"/>
</dbReference>
<organism evidence="2 3">
    <name type="scientific">Vanrija albida</name>
    <dbReference type="NCBI Taxonomy" id="181172"/>
    <lineage>
        <taxon>Eukaryota</taxon>
        <taxon>Fungi</taxon>
        <taxon>Dikarya</taxon>
        <taxon>Basidiomycota</taxon>
        <taxon>Agaricomycotina</taxon>
        <taxon>Tremellomycetes</taxon>
        <taxon>Trichosporonales</taxon>
        <taxon>Trichosporonaceae</taxon>
        <taxon>Vanrija</taxon>
    </lineage>
</organism>
<gene>
    <name evidence="2" type="ORF">Q8F55_006242</name>
</gene>